<name>A0A150RJE3_SORCE</name>
<organism evidence="1 2">
    <name type="scientific">Sorangium cellulosum</name>
    <name type="common">Polyangium cellulosum</name>
    <dbReference type="NCBI Taxonomy" id="56"/>
    <lineage>
        <taxon>Bacteria</taxon>
        <taxon>Pseudomonadati</taxon>
        <taxon>Myxococcota</taxon>
        <taxon>Polyangia</taxon>
        <taxon>Polyangiales</taxon>
        <taxon>Polyangiaceae</taxon>
        <taxon>Sorangium</taxon>
    </lineage>
</organism>
<reference evidence="1 2" key="1">
    <citation type="submission" date="2014-02" db="EMBL/GenBank/DDBJ databases">
        <title>The small core and large imbalanced accessory genome model reveals a collaborative survival strategy of Sorangium cellulosum strains in nature.</title>
        <authorList>
            <person name="Han K."/>
            <person name="Peng R."/>
            <person name="Blom J."/>
            <person name="Li Y.-Z."/>
        </authorList>
    </citation>
    <scope>NUCLEOTIDE SEQUENCE [LARGE SCALE GENOMIC DNA]</scope>
    <source>
        <strain evidence="1 2">So0149</strain>
    </source>
</reference>
<evidence type="ECO:0000313" key="2">
    <source>
        <dbReference type="Proteomes" id="UP000075515"/>
    </source>
</evidence>
<proteinExistence type="predicted"/>
<protein>
    <submittedName>
        <fullName evidence="1">Uncharacterized protein</fullName>
    </submittedName>
</protein>
<dbReference type="Proteomes" id="UP000075515">
    <property type="component" value="Unassembled WGS sequence"/>
</dbReference>
<dbReference type="EMBL" id="JEMC01003564">
    <property type="protein sequence ID" value="KYF80342.1"/>
    <property type="molecule type" value="Genomic_DNA"/>
</dbReference>
<dbReference type="AlphaFoldDB" id="A0A150RJE3"/>
<gene>
    <name evidence="1" type="ORF">BE18_51525</name>
</gene>
<comment type="caution">
    <text evidence="1">The sequence shown here is derived from an EMBL/GenBank/DDBJ whole genome shotgun (WGS) entry which is preliminary data.</text>
</comment>
<accession>A0A150RJE3</accession>
<sequence length="137" mass="14780">MELLAYDDSAPLDSVLISARTCTDDPPAASIVTPAGDLELEPWDGYDSERSRWFKDVTLVGSAMDIEDGPLSGESLVWTTDRTNDQPAELGRGSSVVARLYSGECFGDTHRITLQAIDSGGNRSAPATRTVTIWQVC</sequence>
<evidence type="ECO:0000313" key="1">
    <source>
        <dbReference type="EMBL" id="KYF80342.1"/>
    </source>
</evidence>